<evidence type="ECO:0000313" key="2">
    <source>
        <dbReference type="EMBL" id="MDC0716570.1"/>
    </source>
</evidence>
<sequence length="255" mass="26296">MHFWTTSVAVACLSSFAAAAPARAAGPNYSVTAHAVTGGMPGSGAAYVGPLTGQTSADAQHDPAGTTWAYYSTQILYSDAAAFAWSDLGSLSSHVSAEAARVQATSFPAAVAANTSNRFVDRFVVASASLPKNTPVTLTFRAELSVAWDGSGLYDGRANCSVQIGASSASPKWSESWNKGSTPADSPLVIVKTTVGATLWISGRLDTHVSAPFMVPGPLYGARMAIDATCETPLVEVTPGVHLVTESGFDYATLL</sequence>
<dbReference type="EMBL" id="JAQNDL010000001">
    <property type="protein sequence ID" value="MDC0716570.1"/>
    <property type="molecule type" value="Genomic_DNA"/>
</dbReference>
<reference evidence="2 3" key="1">
    <citation type="submission" date="2022-11" db="EMBL/GenBank/DDBJ databases">
        <title>Minimal conservation of predation-associated metabolite biosynthetic gene clusters underscores biosynthetic potential of Myxococcota including descriptions for ten novel species: Archangium lansinium sp. nov., Myxococcus landrumus sp. nov., Nannocystis bai.</title>
        <authorList>
            <person name="Ahearne A."/>
            <person name="Stevens C."/>
            <person name="Dowd S."/>
        </authorList>
    </citation>
    <scope>NUCLEOTIDE SEQUENCE [LARGE SCALE GENOMIC DNA]</scope>
    <source>
        <strain evidence="2 3">BB15-2</strain>
    </source>
</reference>
<name>A0ABT5DTT1_9BACT</name>
<comment type="caution">
    <text evidence="2">The sequence shown here is derived from an EMBL/GenBank/DDBJ whole genome shotgun (WGS) entry which is preliminary data.</text>
</comment>
<keyword evidence="1" id="KW-0732">Signal</keyword>
<accession>A0ABT5DTT1</accession>
<dbReference type="Proteomes" id="UP001221686">
    <property type="component" value="Unassembled WGS sequence"/>
</dbReference>
<gene>
    <name evidence="2" type="ORF">POL25_06685</name>
</gene>
<organism evidence="2 3">
    <name type="scientific">Nannocystis bainbridge</name>
    <dbReference type="NCBI Taxonomy" id="2995303"/>
    <lineage>
        <taxon>Bacteria</taxon>
        <taxon>Pseudomonadati</taxon>
        <taxon>Myxococcota</taxon>
        <taxon>Polyangia</taxon>
        <taxon>Nannocystales</taxon>
        <taxon>Nannocystaceae</taxon>
        <taxon>Nannocystis</taxon>
    </lineage>
</organism>
<feature type="chain" id="PRO_5046193061" evidence="1">
    <location>
        <begin position="25"/>
        <end position="255"/>
    </location>
</feature>
<feature type="signal peptide" evidence="1">
    <location>
        <begin position="1"/>
        <end position="24"/>
    </location>
</feature>
<protein>
    <submittedName>
        <fullName evidence="2">Uncharacterized protein</fullName>
    </submittedName>
</protein>
<evidence type="ECO:0000256" key="1">
    <source>
        <dbReference type="SAM" id="SignalP"/>
    </source>
</evidence>
<dbReference type="RefSeq" id="WP_272085062.1">
    <property type="nucleotide sequence ID" value="NZ_JAQNDL010000001.1"/>
</dbReference>
<evidence type="ECO:0000313" key="3">
    <source>
        <dbReference type="Proteomes" id="UP001221686"/>
    </source>
</evidence>
<keyword evidence="3" id="KW-1185">Reference proteome</keyword>
<proteinExistence type="predicted"/>